<comment type="caution">
    <text evidence="4">The sequence shown here is derived from an EMBL/GenBank/DDBJ whole genome shotgun (WGS) entry which is preliminary data.</text>
</comment>
<keyword evidence="5" id="KW-1185">Reference proteome</keyword>
<keyword evidence="1" id="KW-0862">Zinc</keyword>
<evidence type="ECO:0000256" key="2">
    <source>
        <dbReference type="SAM" id="MobiDB-lite"/>
    </source>
</evidence>
<feature type="region of interest" description="Disordered" evidence="2">
    <location>
        <begin position="20"/>
        <end position="77"/>
    </location>
</feature>
<dbReference type="Gene3D" id="3.30.70.270">
    <property type="match status" value="1"/>
</dbReference>
<dbReference type="GO" id="GO:0003676">
    <property type="term" value="F:nucleic acid binding"/>
    <property type="evidence" value="ECO:0007669"/>
    <property type="project" value="InterPro"/>
</dbReference>
<evidence type="ECO:0000259" key="3">
    <source>
        <dbReference type="PROSITE" id="PS50158"/>
    </source>
</evidence>
<dbReference type="SUPFAM" id="SSF57756">
    <property type="entry name" value="Retrovirus zinc finger-like domains"/>
    <property type="match status" value="1"/>
</dbReference>
<dbReference type="SMART" id="SM00343">
    <property type="entry name" value="ZnF_C2HC"/>
    <property type="match status" value="1"/>
</dbReference>
<dbReference type="GO" id="GO:0008270">
    <property type="term" value="F:zinc ion binding"/>
    <property type="evidence" value="ECO:0007669"/>
    <property type="project" value="UniProtKB-KW"/>
</dbReference>
<feature type="compositionally biased region" description="Basic and acidic residues" evidence="2">
    <location>
        <begin position="20"/>
        <end position="29"/>
    </location>
</feature>
<dbReference type="SUPFAM" id="SSF56672">
    <property type="entry name" value="DNA/RNA polymerases"/>
    <property type="match status" value="1"/>
</dbReference>
<keyword evidence="1" id="KW-0479">Metal-binding</keyword>
<dbReference type="InterPro" id="IPR001878">
    <property type="entry name" value="Znf_CCHC"/>
</dbReference>
<name>A0A2I0JB76_PUNGR</name>
<accession>A0A2I0JB76</accession>
<dbReference type="InterPro" id="IPR043502">
    <property type="entry name" value="DNA/RNA_pol_sf"/>
</dbReference>
<dbReference type="Proteomes" id="UP000233551">
    <property type="component" value="Unassembled WGS sequence"/>
</dbReference>
<dbReference type="Pfam" id="PF00078">
    <property type="entry name" value="RVT_1"/>
    <property type="match status" value="1"/>
</dbReference>
<sequence>MPPRRRDCVDDVLERDNLRQLEQRMERMEQVVNQRMERSSSGASRPGSSDGGSSGVNRPGGGANRNTTNTNQPNRLTGTGVKCFGCGEVGHRQSECRKTTGKKTFFIDTEEGENEDVEEVEYPEFDSEEVVEEEVVTEDTGTALVVRRSCLTLKVADNNWLRHNIFQSTCTVLGKVCRFVTDAGSCEIIVSAKIVKKLGLKTEKHHKPYNLTWLKKGGGVNVSERALVSFSIGLKYKDAVWLSPGEHEELRRQVEELPARGYIRESLSPCAVPALLTPKKDGSWRMCVDSRAINRITVRYKFLILRLDDLLAQVSGATVFTKLDLKSGYYQIRIRPGDE</sequence>
<gene>
    <name evidence="4" type="ORF">CRG98_026101</name>
</gene>
<dbReference type="CDD" id="cd01647">
    <property type="entry name" value="RT_LTR"/>
    <property type="match status" value="1"/>
</dbReference>
<organism evidence="4 5">
    <name type="scientific">Punica granatum</name>
    <name type="common">Pomegranate</name>
    <dbReference type="NCBI Taxonomy" id="22663"/>
    <lineage>
        <taxon>Eukaryota</taxon>
        <taxon>Viridiplantae</taxon>
        <taxon>Streptophyta</taxon>
        <taxon>Embryophyta</taxon>
        <taxon>Tracheophyta</taxon>
        <taxon>Spermatophyta</taxon>
        <taxon>Magnoliopsida</taxon>
        <taxon>eudicotyledons</taxon>
        <taxon>Gunneridae</taxon>
        <taxon>Pentapetalae</taxon>
        <taxon>rosids</taxon>
        <taxon>malvids</taxon>
        <taxon>Myrtales</taxon>
        <taxon>Lythraceae</taxon>
        <taxon>Punica</taxon>
    </lineage>
</organism>
<dbReference type="STRING" id="22663.A0A2I0JB76"/>
<dbReference type="AlphaFoldDB" id="A0A2I0JB76"/>
<feature type="compositionally biased region" description="Low complexity" evidence="2">
    <location>
        <begin position="39"/>
        <end position="48"/>
    </location>
</feature>
<feature type="compositionally biased region" description="Low complexity" evidence="2">
    <location>
        <begin position="64"/>
        <end position="77"/>
    </location>
</feature>
<dbReference type="PANTHER" id="PTHR35046:SF18">
    <property type="entry name" value="RNA-DIRECTED DNA POLYMERASE"/>
    <property type="match status" value="1"/>
</dbReference>
<feature type="domain" description="CCHC-type" evidence="3">
    <location>
        <begin position="82"/>
        <end position="98"/>
    </location>
</feature>
<dbReference type="InterPro" id="IPR043128">
    <property type="entry name" value="Rev_trsase/Diguanyl_cyclase"/>
</dbReference>
<dbReference type="EMBL" id="PGOL01001856">
    <property type="protein sequence ID" value="PKI53495.1"/>
    <property type="molecule type" value="Genomic_DNA"/>
</dbReference>
<feature type="compositionally biased region" description="Gly residues" evidence="2">
    <location>
        <begin position="49"/>
        <end position="63"/>
    </location>
</feature>
<proteinExistence type="predicted"/>
<reference evidence="4 5" key="1">
    <citation type="submission" date="2017-11" db="EMBL/GenBank/DDBJ databases">
        <title>De-novo sequencing of pomegranate (Punica granatum L.) genome.</title>
        <authorList>
            <person name="Akparov Z."/>
            <person name="Amiraslanov A."/>
            <person name="Hajiyeva S."/>
            <person name="Abbasov M."/>
            <person name="Kaur K."/>
            <person name="Hamwieh A."/>
            <person name="Solovyev V."/>
            <person name="Salamov A."/>
            <person name="Braich B."/>
            <person name="Kosarev P."/>
            <person name="Mahmoud A."/>
            <person name="Hajiyev E."/>
            <person name="Babayeva S."/>
            <person name="Izzatullayeva V."/>
            <person name="Mammadov A."/>
            <person name="Mammadov A."/>
            <person name="Sharifova S."/>
            <person name="Ojaghi J."/>
            <person name="Eynullazada K."/>
            <person name="Bayramov B."/>
            <person name="Abdulazimova A."/>
            <person name="Shahmuradov I."/>
        </authorList>
    </citation>
    <scope>NUCLEOTIDE SEQUENCE [LARGE SCALE GENOMIC DNA]</scope>
    <source>
        <strain evidence="5">cv. AG2017</strain>
        <tissue evidence="4">Leaf</tissue>
    </source>
</reference>
<keyword evidence="1" id="KW-0863">Zinc-finger</keyword>
<dbReference type="InterPro" id="IPR000477">
    <property type="entry name" value="RT_dom"/>
</dbReference>
<evidence type="ECO:0000256" key="1">
    <source>
        <dbReference type="PROSITE-ProRule" id="PRU00047"/>
    </source>
</evidence>
<evidence type="ECO:0000313" key="5">
    <source>
        <dbReference type="Proteomes" id="UP000233551"/>
    </source>
</evidence>
<dbReference type="PROSITE" id="PS50158">
    <property type="entry name" value="ZF_CCHC"/>
    <property type="match status" value="1"/>
</dbReference>
<protein>
    <recommendedName>
        <fullName evidence="3">CCHC-type domain-containing protein</fullName>
    </recommendedName>
</protein>
<evidence type="ECO:0000313" key="4">
    <source>
        <dbReference type="EMBL" id="PKI53495.1"/>
    </source>
</evidence>
<dbReference type="Gene3D" id="3.10.10.10">
    <property type="entry name" value="HIV Type 1 Reverse Transcriptase, subunit A, domain 1"/>
    <property type="match status" value="1"/>
</dbReference>
<dbReference type="InterPro" id="IPR036875">
    <property type="entry name" value="Znf_CCHC_sf"/>
</dbReference>
<dbReference type="PANTHER" id="PTHR35046">
    <property type="entry name" value="ZINC KNUCKLE (CCHC-TYPE) FAMILY PROTEIN"/>
    <property type="match status" value="1"/>
</dbReference>